<dbReference type="Proteomes" id="UP000724584">
    <property type="component" value="Unassembled WGS sequence"/>
</dbReference>
<keyword evidence="2" id="KW-1185">Reference proteome</keyword>
<protein>
    <submittedName>
        <fullName evidence="1">Uncharacterized protein</fullName>
    </submittedName>
</protein>
<organism evidence="1 2">
    <name type="scientific">Chaetomium tenue</name>
    <dbReference type="NCBI Taxonomy" id="1854479"/>
    <lineage>
        <taxon>Eukaryota</taxon>
        <taxon>Fungi</taxon>
        <taxon>Dikarya</taxon>
        <taxon>Ascomycota</taxon>
        <taxon>Pezizomycotina</taxon>
        <taxon>Sordariomycetes</taxon>
        <taxon>Sordariomycetidae</taxon>
        <taxon>Sordariales</taxon>
        <taxon>Chaetomiaceae</taxon>
        <taxon>Chaetomium</taxon>
    </lineage>
</organism>
<comment type="caution">
    <text evidence="1">The sequence shown here is derived from an EMBL/GenBank/DDBJ whole genome shotgun (WGS) entry which is preliminary data.</text>
</comment>
<accession>A0ACB7P7T2</accession>
<dbReference type="EMBL" id="JAGIZQ010000004">
    <property type="protein sequence ID" value="KAH6632375.1"/>
    <property type="molecule type" value="Genomic_DNA"/>
</dbReference>
<reference evidence="1 2" key="1">
    <citation type="journal article" date="2021" name="Nat. Commun.">
        <title>Genetic determinants of endophytism in the Arabidopsis root mycobiome.</title>
        <authorList>
            <person name="Mesny F."/>
            <person name="Miyauchi S."/>
            <person name="Thiergart T."/>
            <person name="Pickel B."/>
            <person name="Atanasova L."/>
            <person name="Karlsson M."/>
            <person name="Huettel B."/>
            <person name="Barry K.W."/>
            <person name="Haridas S."/>
            <person name="Chen C."/>
            <person name="Bauer D."/>
            <person name="Andreopoulos W."/>
            <person name="Pangilinan J."/>
            <person name="LaButti K."/>
            <person name="Riley R."/>
            <person name="Lipzen A."/>
            <person name="Clum A."/>
            <person name="Drula E."/>
            <person name="Henrissat B."/>
            <person name="Kohler A."/>
            <person name="Grigoriev I.V."/>
            <person name="Martin F.M."/>
            <person name="Hacquard S."/>
        </authorList>
    </citation>
    <scope>NUCLEOTIDE SEQUENCE [LARGE SCALE GENOMIC DNA]</scope>
    <source>
        <strain evidence="1 2">MPI-SDFR-AT-0079</strain>
    </source>
</reference>
<name>A0ACB7P7T2_9PEZI</name>
<sequence length="524" mass="58058">MPTTAAPTPPSAQGKSNQENERTTSGVATTIIAPSQIKSATTLGPDKFKIASSSPSAVSSTKTVALGNHEALVFPPAPGASAKRNYEQLKKQREADFQVAVGLGQEISEAQSRLDELLKSDLQAIGEITCPYCLYALPAQEMFEDRKWQNHVKNDLDPYVCLFENCNEPDLLYSHSEEWLSHMRQHGMLWRCSSHRKLGPFSTREEYMEHVRRDHRSKHSDAQLRALANRSTHKTANLFPSCPLCGKHEVETDNRLEDHIAGHLRSLALKSLPSYQEDIPDDAGSGRSSVDTSRPRSRSTVKDLNSDDDMLEFEAEHSWDHSDSASSSQEAWELASWNFYESAAEGPPTALEDDPIIQSMLQKRDGSQKGKAVAAVEPNVIPPALASATPSSSQEAPPAEQQPPAEPQPFHNFLRAFYPFKPNDFVSDSSVRLALDTGDIVLVHSVDPSGWADGNLLISGKRGWLPTNYCEPYEPGEMRVLLEAVLNLWDVLRSATSEEDNEIFRDQEFIRGTIAGVRFLLVPN</sequence>
<evidence type="ECO:0000313" key="2">
    <source>
        <dbReference type="Proteomes" id="UP000724584"/>
    </source>
</evidence>
<gene>
    <name evidence="1" type="ORF">F5144DRAFT_489216</name>
</gene>
<proteinExistence type="predicted"/>
<evidence type="ECO:0000313" key="1">
    <source>
        <dbReference type="EMBL" id="KAH6632375.1"/>
    </source>
</evidence>